<feature type="transmembrane region" description="Helical" evidence="8">
    <location>
        <begin position="189"/>
        <end position="219"/>
    </location>
</feature>
<evidence type="ECO:0000256" key="3">
    <source>
        <dbReference type="ARBA" id="ARBA00022448"/>
    </source>
</evidence>
<evidence type="ECO:0000256" key="5">
    <source>
        <dbReference type="ARBA" id="ARBA00022692"/>
    </source>
</evidence>
<evidence type="ECO:0000256" key="7">
    <source>
        <dbReference type="ARBA" id="ARBA00023136"/>
    </source>
</evidence>
<keyword evidence="5 8" id="KW-0812">Transmembrane</keyword>
<evidence type="ECO:0000256" key="6">
    <source>
        <dbReference type="ARBA" id="ARBA00022989"/>
    </source>
</evidence>
<feature type="transmembrane region" description="Helical" evidence="8">
    <location>
        <begin position="101"/>
        <end position="118"/>
    </location>
</feature>
<keyword evidence="6 8" id="KW-1133">Transmembrane helix</keyword>
<keyword evidence="7 8" id="KW-0472">Membrane</keyword>
<dbReference type="InterPro" id="IPR052017">
    <property type="entry name" value="TSUP"/>
</dbReference>
<sequence>METDLLTLAIVCPLVFLGGLVDAIAGGGGLITLPAYLMAGVPAHLAIGTNKLSSGLGMAMSTWRLYRGGFIDMRLALVPIVSAFVGSLAGARGALLVPESVFEIILIALLPIAAVAVMRKKTLEPDVHAISPERQRRLLALCAFACGAYDGFYGPGAGTFMLILFSAAAHLAVRDAAGQMKITNFSSGLAAFLMFAMAGEVDWVLGFAAGAFGIAGHYIGAGLVLKNGSKIVRPIIGVVLLMLFAKTAWNYFAGQP</sequence>
<protein>
    <recommendedName>
        <fullName evidence="8">Probable membrane transporter protein</fullName>
    </recommendedName>
</protein>
<reference evidence="9 10" key="1">
    <citation type="journal article" date="2021" name="Sci. Rep.">
        <title>The distribution of antibiotic resistance genes in chicken gut microbiota commensals.</title>
        <authorList>
            <person name="Juricova H."/>
            <person name="Matiasovicova J."/>
            <person name="Kubasova T."/>
            <person name="Cejkova D."/>
            <person name="Rychlik I."/>
        </authorList>
    </citation>
    <scope>NUCLEOTIDE SEQUENCE [LARGE SCALE GENOMIC DNA]</scope>
    <source>
        <strain evidence="9 10">An829</strain>
    </source>
</reference>
<comment type="caution">
    <text evidence="9">The sequence shown here is derived from an EMBL/GenBank/DDBJ whole genome shotgun (WGS) entry which is preliminary data.</text>
</comment>
<feature type="transmembrane region" description="Helical" evidence="8">
    <location>
        <begin position="231"/>
        <end position="252"/>
    </location>
</feature>
<evidence type="ECO:0000313" key="9">
    <source>
        <dbReference type="EMBL" id="MBM6704436.1"/>
    </source>
</evidence>
<dbReference type="PANTHER" id="PTHR30269:SF0">
    <property type="entry name" value="MEMBRANE TRANSPORTER PROTEIN YFCA-RELATED"/>
    <property type="match status" value="1"/>
</dbReference>
<keyword evidence="3" id="KW-0813">Transport</keyword>
<name>A0ABS2DSW4_9BURK</name>
<feature type="transmembrane region" description="Helical" evidence="8">
    <location>
        <begin position="73"/>
        <end position="95"/>
    </location>
</feature>
<gene>
    <name evidence="9" type="ORF">H6A60_08080</name>
</gene>
<evidence type="ECO:0000256" key="4">
    <source>
        <dbReference type="ARBA" id="ARBA00022475"/>
    </source>
</evidence>
<dbReference type="Proteomes" id="UP000715095">
    <property type="component" value="Unassembled WGS sequence"/>
</dbReference>
<dbReference type="RefSeq" id="WP_205103245.1">
    <property type="nucleotide sequence ID" value="NZ_JACJJC010000012.1"/>
</dbReference>
<keyword evidence="10" id="KW-1185">Reference proteome</keyword>
<evidence type="ECO:0000256" key="8">
    <source>
        <dbReference type="RuleBase" id="RU363041"/>
    </source>
</evidence>
<organism evidence="9 10">
    <name type="scientific">Sutterella massiliensis</name>
    <dbReference type="NCBI Taxonomy" id="1816689"/>
    <lineage>
        <taxon>Bacteria</taxon>
        <taxon>Pseudomonadati</taxon>
        <taxon>Pseudomonadota</taxon>
        <taxon>Betaproteobacteria</taxon>
        <taxon>Burkholderiales</taxon>
        <taxon>Sutterellaceae</taxon>
        <taxon>Sutterella</taxon>
    </lineage>
</organism>
<dbReference type="EMBL" id="JACJJC010000012">
    <property type="protein sequence ID" value="MBM6704436.1"/>
    <property type="molecule type" value="Genomic_DNA"/>
</dbReference>
<dbReference type="Pfam" id="PF01925">
    <property type="entry name" value="TauE"/>
    <property type="match status" value="1"/>
</dbReference>
<keyword evidence="4 8" id="KW-1003">Cell membrane</keyword>
<evidence type="ECO:0000256" key="1">
    <source>
        <dbReference type="ARBA" id="ARBA00004651"/>
    </source>
</evidence>
<comment type="subcellular location">
    <subcellularLocation>
        <location evidence="1 8">Cell membrane</location>
        <topology evidence="1 8">Multi-pass membrane protein</topology>
    </subcellularLocation>
</comment>
<feature type="transmembrane region" description="Helical" evidence="8">
    <location>
        <begin position="160"/>
        <end position="177"/>
    </location>
</feature>
<evidence type="ECO:0000256" key="2">
    <source>
        <dbReference type="ARBA" id="ARBA00009142"/>
    </source>
</evidence>
<accession>A0ABS2DSW4</accession>
<proteinExistence type="inferred from homology"/>
<dbReference type="PANTHER" id="PTHR30269">
    <property type="entry name" value="TRANSMEMBRANE PROTEIN YFCA"/>
    <property type="match status" value="1"/>
</dbReference>
<dbReference type="InterPro" id="IPR002781">
    <property type="entry name" value="TM_pro_TauE-like"/>
</dbReference>
<evidence type="ECO:0000313" key="10">
    <source>
        <dbReference type="Proteomes" id="UP000715095"/>
    </source>
</evidence>
<comment type="similarity">
    <text evidence="2 8">Belongs to the 4-toluene sulfonate uptake permease (TSUP) (TC 2.A.102) family.</text>
</comment>